<keyword evidence="1" id="KW-0812">Transmembrane</keyword>
<keyword evidence="1" id="KW-1133">Transmembrane helix</keyword>
<gene>
    <name evidence="2" type="ORF">DCF19_08460</name>
</gene>
<protein>
    <recommendedName>
        <fullName evidence="4">Hydrogenase maturation nickel metallochaperone HypA</fullName>
    </recommendedName>
</protein>
<comment type="caution">
    <text evidence="2">The sequence shown here is derived from an EMBL/GenBank/DDBJ whole genome shotgun (WGS) entry which is preliminary data.</text>
</comment>
<organism evidence="2 3">
    <name type="scientific">Pseudanabaena frigida</name>
    <dbReference type="NCBI Taxonomy" id="945775"/>
    <lineage>
        <taxon>Bacteria</taxon>
        <taxon>Bacillati</taxon>
        <taxon>Cyanobacteriota</taxon>
        <taxon>Cyanophyceae</taxon>
        <taxon>Pseudanabaenales</taxon>
        <taxon>Pseudanabaenaceae</taxon>
        <taxon>Pseudanabaena</taxon>
    </lineage>
</organism>
<dbReference type="Proteomes" id="UP000249467">
    <property type="component" value="Unassembled WGS sequence"/>
</dbReference>
<evidence type="ECO:0008006" key="4">
    <source>
        <dbReference type="Google" id="ProtNLM"/>
    </source>
</evidence>
<dbReference type="EMBL" id="QBML01000009">
    <property type="protein sequence ID" value="PZO41891.1"/>
    <property type="molecule type" value="Genomic_DNA"/>
</dbReference>
<accession>A0A2W4Y342</accession>
<sequence length="127" mass="14389">MRYYTFGNNLPNGSGNGDRWSDVRFWLTTLLVFWTFSAIGLGWLVNSFFILIGLITFVPVIAFFGLQWWIKRSIVTADCPVCDATFNASRASQFQCPNCGEPLQEQQNKFVRLTPPGTIDIDVQVVD</sequence>
<proteinExistence type="predicted"/>
<feature type="transmembrane region" description="Helical" evidence="1">
    <location>
        <begin position="48"/>
        <end position="70"/>
    </location>
</feature>
<evidence type="ECO:0000256" key="1">
    <source>
        <dbReference type="SAM" id="Phobius"/>
    </source>
</evidence>
<evidence type="ECO:0000313" key="3">
    <source>
        <dbReference type="Proteomes" id="UP000249467"/>
    </source>
</evidence>
<evidence type="ECO:0000313" key="2">
    <source>
        <dbReference type="EMBL" id="PZO41891.1"/>
    </source>
</evidence>
<keyword evidence="1" id="KW-0472">Membrane</keyword>
<dbReference type="AlphaFoldDB" id="A0A2W4Y342"/>
<reference evidence="2 3" key="2">
    <citation type="submission" date="2018-06" db="EMBL/GenBank/DDBJ databases">
        <title>Metagenomic assembly of (sub)arctic Cyanobacteria and their associated microbiome from non-axenic cultures.</title>
        <authorList>
            <person name="Baurain D."/>
        </authorList>
    </citation>
    <scope>NUCLEOTIDE SEQUENCE [LARGE SCALE GENOMIC DNA]</scope>
    <source>
        <strain evidence="2">ULC066bin1</strain>
    </source>
</reference>
<feature type="transmembrane region" description="Helical" evidence="1">
    <location>
        <begin position="23"/>
        <end position="41"/>
    </location>
</feature>
<reference evidence="2 3" key="1">
    <citation type="submission" date="2018-04" db="EMBL/GenBank/DDBJ databases">
        <authorList>
            <person name="Go L.Y."/>
            <person name="Mitchell J.A."/>
        </authorList>
    </citation>
    <scope>NUCLEOTIDE SEQUENCE [LARGE SCALE GENOMIC DNA]</scope>
    <source>
        <strain evidence="2">ULC066bin1</strain>
    </source>
</reference>
<name>A0A2W4Y342_9CYAN</name>